<feature type="compositionally biased region" description="Basic residues" evidence="1">
    <location>
        <begin position="412"/>
        <end position="424"/>
    </location>
</feature>
<comment type="caution">
    <text evidence="2">The sequence shown here is derived from an EMBL/GenBank/DDBJ whole genome shotgun (WGS) entry which is preliminary data.</text>
</comment>
<feature type="compositionally biased region" description="Basic residues" evidence="1">
    <location>
        <begin position="276"/>
        <end position="288"/>
    </location>
</feature>
<feature type="region of interest" description="Disordered" evidence="1">
    <location>
        <begin position="407"/>
        <end position="432"/>
    </location>
</feature>
<proteinExistence type="predicted"/>
<evidence type="ECO:0000313" key="3">
    <source>
        <dbReference type="Proteomes" id="UP001054837"/>
    </source>
</evidence>
<feature type="region of interest" description="Disordered" evidence="1">
    <location>
        <begin position="761"/>
        <end position="811"/>
    </location>
</feature>
<name>A0AAV4U3A5_9ARAC</name>
<evidence type="ECO:0000256" key="1">
    <source>
        <dbReference type="SAM" id="MobiDB-lite"/>
    </source>
</evidence>
<dbReference type="EMBL" id="BPLQ01010651">
    <property type="protein sequence ID" value="GIY52263.1"/>
    <property type="molecule type" value="Genomic_DNA"/>
</dbReference>
<gene>
    <name evidence="2" type="ORF">CDAR_83771</name>
</gene>
<feature type="compositionally biased region" description="Basic and acidic residues" evidence="1">
    <location>
        <begin position="635"/>
        <end position="654"/>
    </location>
</feature>
<feature type="region of interest" description="Disordered" evidence="1">
    <location>
        <begin position="635"/>
        <end position="713"/>
    </location>
</feature>
<dbReference type="AlphaFoldDB" id="A0AAV4U3A5"/>
<accession>A0AAV4U3A5</accession>
<dbReference type="Proteomes" id="UP001054837">
    <property type="component" value="Unassembled WGS sequence"/>
</dbReference>
<reference evidence="2 3" key="1">
    <citation type="submission" date="2021-06" db="EMBL/GenBank/DDBJ databases">
        <title>Caerostris darwini draft genome.</title>
        <authorList>
            <person name="Kono N."/>
            <person name="Arakawa K."/>
        </authorList>
    </citation>
    <scope>NUCLEOTIDE SEQUENCE [LARGE SCALE GENOMIC DNA]</scope>
</reference>
<feature type="compositionally biased region" description="Basic and acidic residues" evidence="1">
    <location>
        <begin position="172"/>
        <end position="191"/>
    </location>
</feature>
<protein>
    <submittedName>
        <fullName evidence="2">Uncharacterized protein</fullName>
    </submittedName>
</protein>
<sequence length="1017" mass="116087">MNGVDDKALTKSGNLDLVMITKFPVFVKALSSTSFMCKRRMVGDSISSDEPVLYIKNIILFRRLRKFIQDHVAKTAVLTTASKIIPPSNIIPWLSSLEVIIKNEDDIVKQLFKKSNFQKLYYVLVVNQKLNMSINCKEENKEQKLSEIIEKQSKSAKKSQNLQAKNRKKVNKKIEKKSQVYKNSEEKQQSKIETNLHRNSKEILHQKKSDLSDNLKYSVTIPSNIDNTENVKNQITDSVRNESTLEKKILVDDELQDVYENSLKICIENNKEQKLKSKSKKKQSKSSKKSQSLKINSIKGINENIELTVQINDVSEKSENKQHSETEADLHKNADDILLQNDCGVSDNLKSPVIVLSNIEDTCLENAKIQTNKSVENEPALEKEVLVDNELQDVYENSSKICIENNKEQKLKSKSKKKQSKSSKKSQSVKVNSIKGINENKLTVQINDASEKSENKQHSETDADLHKNADEILLQNDNRVSNNLKSSATVVSNIEDTCLENAKIQTNKSVENEPILEKEVLTSSEQLDLQEDLSKICYEENKEQKVKSKGKRKQSEKSVKKSQTKKNNENERNLHLNNGLCKVPKKSRKKQSSIEAELNENSNEILHQNKCDVSDNLSSLTIPIDIENTSLEQAKIENNDSIKKRPKEKNDKKKSSSNHKSKKNKHKSKKEVHKSKKKHKSKKEITENKKIKKRHFVNESNTVESNKESYSSVLDNDENVTDLTDLSCSNLIMSNTENNSVQNVNFQSTCSTENKETLEKNDKCSSKIKSKKKKSKKGHKHKKDSKDKNKKKKDSKISKHHKYKKNANKNHASETIKKIYISAKKVDNRESNQNMHVDNLLANFIANCSDEDERENENTSSCPVITSDTNILIPDTCQNDIIPFNLDQQESNKNVIPSETFEKDYQQILDKSSDVDECENENTSSCPIITSDTNILIPDTCQNDIIPFNLDQQESNNENVIPSKTFEKDYQQILDKSPYIHLTDIATPEKIISFESNHLYGHFKNLIQVFISPTMGL</sequence>
<evidence type="ECO:0000313" key="2">
    <source>
        <dbReference type="EMBL" id="GIY52263.1"/>
    </source>
</evidence>
<feature type="region of interest" description="Disordered" evidence="1">
    <location>
        <begin position="274"/>
        <end position="293"/>
    </location>
</feature>
<keyword evidence="3" id="KW-1185">Reference proteome</keyword>
<feature type="compositionally biased region" description="Polar residues" evidence="1">
    <location>
        <begin position="698"/>
        <end position="713"/>
    </location>
</feature>
<feature type="region of interest" description="Disordered" evidence="1">
    <location>
        <begin position="156"/>
        <end position="191"/>
    </location>
</feature>
<feature type="compositionally biased region" description="Basic residues" evidence="1">
    <location>
        <begin position="655"/>
        <end position="682"/>
    </location>
</feature>
<feature type="region of interest" description="Disordered" evidence="1">
    <location>
        <begin position="542"/>
        <end position="596"/>
    </location>
</feature>
<feature type="compositionally biased region" description="Basic residues" evidence="1">
    <location>
        <begin position="766"/>
        <end position="808"/>
    </location>
</feature>
<organism evidence="2 3">
    <name type="scientific">Caerostris darwini</name>
    <dbReference type="NCBI Taxonomy" id="1538125"/>
    <lineage>
        <taxon>Eukaryota</taxon>
        <taxon>Metazoa</taxon>
        <taxon>Ecdysozoa</taxon>
        <taxon>Arthropoda</taxon>
        <taxon>Chelicerata</taxon>
        <taxon>Arachnida</taxon>
        <taxon>Araneae</taxon>
        <taxon>Araneomorphae</taxon>
        <taxon>Entelegynae</taxon>
        <taxon>Araneoidea</taxon>
        <taxon>Araneidae</taxon>
        <taxon>Caerostris</taxon>
    </lineage>
</organism>